<accession>A0A9X0D5T2</accession>
<evidence type="ECO:0000259" key="7">
    <source>
        <dbReference type="PROSITE" id="PS50950"/>
    </source>
</evidence>
<keyword evidence="2 5" id="KW-0863">Zinc-finger</keyword>
<evidence type="ECO:0000256" key="1">
    <source>
        <dbReference type="ARBA" id="ARBA00022723"/>
    </source>
</evidence>
<keyword evidence="1" id="KW-0479">Metal-binding</keyword>
<sequence length="124" mass="14412">MITDCTRVCSSHFKDADFETTICGIRKLKKGVVPTVFDWNSSGTKPPKSRPSPKQRHQEAERYPDDRSAEENTYSKQSITVVYHGHDYCVPPRPLRERYEAALARIEELEKTFDQYVMLLPYLD</sequence>
<dbReference type="AlphaFoldDB" id="A0A9X0D5T2"/>
<reference evidence="8" key="1">
    <citation type="submission" date="2023-01" db="EMBL/GenBank/DDBJ databases">
        <title>Genome assembly of the deep-sea coral Lophelia pertusa.</title>
        <authorList>
            <person name="Herrera S."/>
            <person name="Cordes E."/>
        </authorList>
    </citation>
    <scope>NUCLEOTIDE SEQUENCE</scope>
    <source>
        <strain evidence="8">USNM1676648</strain>
        <tissue evidence="8">Polyp</tissue>
    </source>
</reference>
<keyword evidence="9" id="KW-1185">Reference proteome</keyword>
<organism evidence="8 9">
    <name type="scientific">Desmophyllum pertusum</name>
    <dbReference type="NCBI Taxonomy" id="174260"/>
    <lineage>
        <taxon>Eukaryota</taxon>
        <taxon>Metazoa</taxon>
        <taxon>Cnidaria</taxon>
        <taxon>Anthozoa</taxon>
        <taxon>Hexacorallia</taxon>
        <taxon>Scleractinia</taxon>
        <taxon>Caryophylliina</taxon>
        <taxon>Caryophylliidae</taxon>
        <taxon>Desmophyllum</taxon>
    </lineage>
</organism>
<proteinExistence type="predicted"/>
<evidence type="ECO:0000256" key="3">
    <source>
        <dbReference type="ARBA" id="ARBA00022833"/>
    </source>
</evidence>
<comment type="caution">
    <text evidence="8">The sequence shown here is derived from an EMBL/GenBank/DDBJ whole genome shotgun (WGS) entry which is preliminary data.</text>
</comment>
<dbReference type="PROSITE" id="PS50950">
    <property type="entry name" value="ZF_THAP"/>
    <property type="match status" value="1"/>
</dbReference>
<dbReference type="GO" id="GO:0003677">
    <property type="term" value="F:DNA binding"/>
    <property type="evidence" value="ECO:0007669"/>
    <property type="project" value="UniProtKB-UniRule"/>
</dbReference>
<dbReference type="EMBL" id="MU825873">
    <property type="protein sequence ID" value="KAJ7387566.1"/>
    <property type="molecule type" value="Genomic_DNA"/>
</dbReference>
<feature type="domain" description="THAP-type" evidence="7">
    <location>
        <begin position="1"/>
        <end position="37"/>
    </location>
</feature>
<dbReference type="SUPFAM" id="SSF57716">
    <property type="entry name" value="Glucocorticoid receptor-like (DNA-binding domain)"/>
    <property type="match status" value="1"/>
</dbReference>
<evidence type="ECO:0000256" key="6">
    <source>
        <dbReference type="SAM" id="MobiDB-lite"/>
    </source>
</evidence>
<keyword evidence="3" id="KW-0862">Zinc</keyword>
<evidence type="ECO:0000256" key="4">
    <source>
        <dbReference type="ARBA" id="ARBA00023125"/>
    </source>
</evidence>
<gene>
    <name evidence="8" type="ORF">OS493_000900</name>
</gene>
<dbReference type="InterPro" id="IPR006612">
    <property type="entry name" value="THAP_Znf"/>
</dbReference>
<evidence type="ECO:0000313" key="8">
    <source>
        <dbReference type="EMBL" id="KAJ7387566.1"/>
    </source>
</evidence>
<keyword evidence="4 5" id="KW-0238">DNA-binding</keyword>
<name>A0A9X0D5T2_9CNID</name>
<evidence type="ECO:0000256" key="2">
    <source>
        <dbReference type="ARBA" id="ARBA00022771"/>
    </source>
</evidence>
<protein>
    <recommendedName>
        <fullName evidence="7">THAP-type domain-containing protein</fullName>
    </recommendedName>
</protein>
<dbReference type="Proteomes" id="UP001163046">
    <property type="component" value="Unassembled WGS sequence"/>
</dbReference>
<evidence type="ECO:0000256" key="5">
    <source>
        <dbReference type="PROSITE-ProRule" id="PRU00309"/>
    </source>
</evidence>
<feature type="compositionally biased region" description="Basic and acidic residues" evidence="6">
    <location>
        <begin position="56"/>
        <end position="70"/>
    </location>
</feature>
<evidence type="ECO:0000313" key="9">
    <source>
        <dbReference type="Proteomes" id="UP001163046"/>
    </source>
</evidence>
<dbReference type="GO" id="GO:0008270">
    <property type="term" value="F:zinc ion binding"/>
    <property type="evidence" value="ECO:0007669"/>
    <property type="project" value="UniProtKB-KW"/>
</dbReference>
<feature type="region of interest" description="Disordered" evidence="6">
    <location>
        <begin position="36"/>
        <end position="73"/>
    </location>
</feature>
<dbReference type="OrthoDB" id="5990390at2759"/>